<feature type="transmembrane region" description="Helical" evidence="8">
    <location>
        <begin position="12"/>
        <end position="30"/>
    </location>
</feature>
<dbReference type="FunFam" id="1.20.1720.10:FF:000005">
    <property type="entry name" value="Bcr/CflA family efflux transporter"/>
    <property type="match status" value="1"/>
</dbReference>
<accession>A0A150F479</accession>
<feature type="domain" description="Major facilitator superfamily (MFS) profile" evidence="9">
    <location>
        <begin position="12"/>
        <end position="400"/>
    </location>
</feature>
<protein>
    <recommendedName>
        <fullName evidence="8">Bcr/CflA family efflux transporter</fullName>
    </recommendedName>
</protein>
<evidence type="ECO:0000256" key="8">
    <source>
        <dbReference type="RuleBase" id="RU365088"/>
    </source>
</evidence>
<dbReference type="PRINTS" id="PR01035">
    <property type="entry name" value="TCRTETA"/>
</dbReference>
<dbReference type="InterPro" id="IPR011701">
    <property type="entry name" value="MFS"/>
</dbReference>
<keyword evidence="7 8" id="KW-0472">Membrane</keyword>
<feature type="transmembrane region" description="Helical" evidence="8">
    <location>
        <begin position="219"/>
        <end position="238"/>
    </location>
</feature>
<evidence type="ECO:0000256" key="3">
    <source>
        <dbReference type="ARBA" id="ARBA00022448"/>
    </source>
</evidence>
<evidence type="ECO:0000259" key="9">
    <source>
        <dbReference type="PROSITE" id="PS50850"/>
    </source>
</evidence>
<keyword evidence="3 8" id="KW-0813">Transport</keyword>
<reference evidence="11" key="1">
    <citation type="submission" date="2016-02" db="EMBL/GenBank/DDBJ databases">
        <authorList>
            <person name="Dunlap C."/>
        </authorList>
    </citation>
    <scope>NUCLEOTIDE SEQUENCE [LARGE SCALE GENOMIC DNA]</scope>
    <source>
        <strain evidence="11">NRRL B-41092</strain>
    </source>
</reference>
<dbReference type="OrthoDB" id="9800416at2"/>
<feature type="transmembrane region" description="Helical" evidence="8">
    <location>
        <begin position="250"/>
        <end position="273"/>
    </location>
</feature>
<dbReference type="GO" id="GO:0005886">
    <property type="term" value="C:plasma membrane"/>
    <property type="evidence" value="ECO:0007669"/>
    <property type="project" value="UniProtKB-SubCell"/>
</dbReference>
<feature type="transmembrane region" description="Helical" evidence="8">
    <location>
        <begin position="170"/>
        <end position="189"/>
    </location>
</feature>
<gene>
    <name evidence="10" type="ORF">AXI58_00980</name>
</gene>
<dbReference type="Proteomes" id="UP000075430">
    <property type="component" value="Unassembled WGS sequence"/>
</dbReference>
<dbReference type="EMBL" id="LSBA01000023">
    <property type="protein sequence ID" value="KXZ17000.1"/>
    <property type="molecule type" value="Genomic_DNA"/>
</dbReference>
<evidence type="ECO:0000256" key="5">
    <source>
        <dbReference type="ARBA" id="ARBA00022692"/>
    </source>
</evidence>
<feature type="transmembrane region" description="Helical" evidence="8">
    <location>
        <begin position="81"/>
        <end position="100"/>
    </location>
</feature>
<keyword evidence="4 8" id="KW-1003">Cell membrane</keyword>
<dbReference type="NCBIfam" id="TIGR00710">
    <property type="entry name" value="efflux_Bcr_CflA"/>
    <property type="match status" value="1"/>
</dbReference>
<sequence>MNKGHSKAARASLGMVLILGTLASFGPLSLDMYLPALPEVAEDLHTTASLAQLSLTFCLLGLAVGQIIVGPLSDMKGRRKPLIISLMLYTLSSLLCAFSPSVSFLIVMRFIQGFTGAAGIVIARASARDMYSGKELTAFFSLLMLVNGAAPILAPITGGFVLQFASWKTVFIVLAIIGILIFISVLAALPESLPLEKRTKGGLQETLTTFRRLLGDRMFMGFALSQAFVLTGMFAYIAGSPFVLQNIYGVSAQMFSLLFAVNGAGIIAASQITGRLAKKQDERKLFAAGLIIAIIGSIALLLSLAFGLGLTAVCISLFIIVSCVGIVTTTGFALAMQKQEKGAGSAAAHLGLLPFIGGALAAPLVGAAGEENAWPMAASIFGFNLIAVLSYILLVKRKTK</sequence>
<evidence type="ECO:0000256" key="1">
    <source>
        <dbReference type="ARBA" id="ARBA00004651"/>
    </source>
</evidence>
<feature type="transmembrane region" description="Helical" evidence="8">
    <location>
        <begin position="139"/>
        <end position="164"/>
    </location>
</feature>
<comment type="subcellular location">
    <subcellularLocation>
        <location evidence="1 8">Cell membrane</location>
        <topology evidence="1 8">Multi-pass membrane protein</topology>
    </subcellularLocation>
</comment>
<comment type="similarity">
    <text evidence="2 8">Belongs to the major facilitator superfamily. Bcr/CmlA family.</text>
</comment>
<dbReference type="STRING" id="1793963.AXI58_00980"/>
<keyword evidence="11" id="KW-1185">Reference proteome</keyword>
<feature type="transmembrane region" description="Helical" evidence="8">
    <location>
        <begin position="373"/>
        <end position="394"/>
    </location>
</feature>
<organism evidence="10 11">
    <name type="scientific">Bacillus nakamurai</name>
    <dbReference type="NCBI Taxonomy" id="1793963"/>
    <lineage>
        <taxon>Bacteria</taxon>
        <taxon>Bacillati</taxon>
        <taxon>Bacillota</taxon>
        <taxon>Bacilli</taxon>
        <taxon>Bacillales</taxon>
        <taxon>Bacillaceae</taxon>
        <taxon>Bacillus</taxon>
    </lineage>
</organism>
<evidence type="ECO:0000256" key="4">
    <source>
        <dbReference type="ARBA" id="ARBA00022475"/>
    </source>
</evidence>
<feature type="transmembrane region" description="Helical" evidence="8">
    <location>
        <begin position="310"/>
        <end position="335"/>
    </location>
</feature>
<dbReference type="InterPro" id="IPR001958">
    <property type="entry name" value="Tet-R_TetA/multi-R_MdtG-like"/>
</dbReference>
<dbReference type="CDD" id="cd17320">
    <property type="entry name" value="MFS_MdfA_MDR_like"/>
    <property type="match status" value="1"/>
</dbReference>
<proteinExistence type="inferred from homology"/>
<dbReference type="GO" id="GO:0042910">
    <property type="term" value="F:xenobiotic transmembrane transporter activity"/>
    <property type="evidence" value="ECO:0007669"/>
    <property type="project" value="InterPro"/>
</dbReference>
<evidence type="ECO:0000256" key="7">
    <source>
        <dbReference type="ARBA" id="ARBA00023136"/>
    </source>
</evidence>
<dbReference type="PANTHER" id="PTHR23502:SF132">
    <property type="entry name" value="POLYAMINE TRANSPORTER 2-RELATED"/>
    <property type="match status" value="1"/>
</dbReference>
<dbReference type="PROSITE" id="PS50850">
    <property type="entry name" value="MFS"/>
    <property type="match status" value="1"/>
</dbReference>
<dbReference type="PANTHER" id="PTHR23502">
    <property type="entry name" value="MAJOR FACILITATOR SUPERFAMILY"/>
    <property type="match status" value="1"/>
</dbReference>
<dbReference type="InterPro" id="IPR020846">
    <property type="entry name" value="MFS_dom"/>
</dbReference>
<evidence type="ECO:0000313" key="11">
    <source>
        <dbReference type="Proteomes" id="UP000075430"/>
    </source>
</evidence>
<dbReference type="AlphaFoldDB" id="A0A150F479"/>
<evidence type="ECO:0000313" key="10">
    <source>
        <dbReference type="EMBL" id="KXZ17000.1"/>
    </source>
</evidence>
<name>A0A150F479_9BACI</name>
<keyword evidence="6 8" id="KW-1133">Transmembrane helix</keyword>
<comment type="caution">
    <text evidence="10">The sequence shown here is derived from an EMBL/GenBank/DDBJ whole genome shotgun (WGS) entry which is preliminary data.</text>
</comment>
<feature type="transmembrane region" description="Helical" evidence="8">
    <location>
        <begin position="50"/>
        <end position="69"/>
    </location>
</feature>
<feature type="transmembrane region" description="Helical" evidence="8">
    <location>
        <begin position="106"/>
        <end position="127"/>
    </location>
</feature>
<dbReference type="GO" id="GO:1990961">
    <property type="term" value="P:xenobiotic detoxification by transmembrane export across the plasma membrane"/>
    <property type="evidence" value="ECO:0007669"/>
    <property type="project" value="InterPro"/>
</dbReference>
<feature type="transmembrane region" description="Helical" evidence="8">
    <location>
        <begin position="285"/>
        <end position="304"/>
    </location>
</feature>
<feature type="transmembrane region" description="Helical" evidence="8">
    <location>
        <begin position="347"/>
        <end position="367"/>
    </location>
</feature>
<evidence type="ECO:0000256" key="6">
    <source>
        <dbReference type="ARBA" id="ARBA00022989"/>
    </source>
</evidence>
<evidence type="ECO:0000256" key="2">
    <source>
        <dbReference type="ARBA" id="ARBA00006236"/>
    </source>
</evidence>
<keyword evidence="5 8" id="KW-0812">Transmembrane</keyword>
<dbReference type="RefSeq" id="WP_061522470.1">
    <property type="nucleotide sequence ID" value="NZ_JARLZY010000023.1"/>
</dbReference>
<dbReference type="InterPro" id="IPR004812">
    <property type="entry name" value="Efflux_drug-R_Bcr/CmlA"/>
</dbReference>
<dbReference type="InterPro" id="IPR036259">
    <property type="entry name" value="MFS_trans_sf"/>
</dbReference>
<dbReference type="Pfam" id="PF07690">
    <property type="entry name" value="MFS_1"/>
    <property type="match status" value="1"/>
</dbReference>
<dbReference type="Gene3D" id="1.20.1720.10">
    <property type="entry name" value="Multidrug resistance protein D"/>
    <property type="match status" value="1"/>
</dbReference>
<dbReference type="SUPFAM" id="SSF103473">
    <property type="entry name" value="MFS general substrate transporter"/>
    <property type="match status" value="1"/>
</dbReference>